<evidence type="ECO:0000256" key="4">
    <source>
        <dbReference type="ARBA" id="ARBA00022842"/>
    </source>
</evidence>
<dbReference type="SUPFAM" id="SSF56784">
    <property type="entry name" value="HAD-like"/>
    <property type="match status" value="1"/>
</dbReference>
<comment type="similarity">
    <text evidence="2">Belongs to the HAD-like hydrolase superfamily. CbbY/CbbZ/Gph/YieH family.</text>
</comment>
<accession>A0A852X1W5</accession>
<keyword evidence="3" id="KW-0479">Metal-binding</keyword>
<dbReference type="SFLD" id="SFLDG01135">
    <property type="entry name" value="C1.5.6:_HAD__Beta-PGM__Phospha"/>
    <property type="match status" value="1"/>
</dbReference>
<keyword evidence="4" id="KW-0460">Magnesium</keyword>
<gene>
    <name evidence="5" type="ORF">BJY28_001338</name>
</gene>
<dbReference type="PANTHER" id="PTHR46193:SF10">
    <property type="entry name" value="6-PHOSPHOGLUCONATE PHOSPHATASE"/>
    <property type="match status" value="1"/>
</dbReference>
<dbReference type="InterPro" id="IPR006439">
    <property type="entry name" value="HAD-SF_hydro_IA"/>
</dbReference>
<dbReference type="Proteomes" id="UP000592181">
    <property type="component" value="Unassembled WGS sequence"/>
</dbReference>
<comment type="cofactor">
    <cofactor evidence="1">
        <name>Mg(2+)</name>
        <dbReference type="ChEBI" id="CHEBI:18420"/>
    </cofactor>
</comment>
<dbReference type="InterPro" id="IPR023214">
    <property type="entry name" value="HAD_sf"/>
</dbReference>
<dbReference type="SFLD" id="SFLDS00003">
    <property type="entry name" value="Haloacid_Dehalogenase"/>
    <property type="match status" value="1"/>
</dbReference>
<evidence type="ECO:0000256" key="1">
    <source>
        <dbReference type="ARBA" id="ARBA00001946"/>
    </source>
</evidence>
<dbReference type="InterPro" id="IPR051600">
    <property type="entry name" value="Beta-PGM-like"/>
</dbReference>
<dbReference type="EMBL" id="JACBZX010000001">
    <property type="protein sequence ID" value="NYG36869.1"/>
    <property type="molecule type" value="Genomic_DNA"/>
</dbReference>
<dbReference type="RefSeq" id="WP_179462316.1">
    <property type="nucleotide sequence ID" value="NZ_JACBZX010000001.1"/>
</dbReference>
<evidence type="ECO:0000313" key="5">
    <source>
        <dbReference type="EMBL" id="NYG36869.1"/>
    </source>
</evidence>
<dbReference type="Pfam" id="PF00702">
    <property type="entry name" value="Hydrolase"/>
    <property type="match status" value="1"/>
</dbReference>
<comment type="caution">
    <text evidence="5">The sequence shown here is derived from an EMBL/GenBank/DDBJ whole genome shotgun (WGS) entry which is preliminary data.</text>
</comment>
<sequence length="229" mass="24890">MPERPPLRPELVIFDCDGVLVDSERLNVQTWRGMMTDLGIDLSDRQIVETFVGKAYADNRVTMQEMTGAVPDPEWERRWRAEFRRSHERLEPIAGIRGAVEALVTDGARVSVASGSLLSAIAFKLERTGLVDLFAEEARFSAEQVERGKPAPDVFLLTARTLGAAPERCVVVEDSAAGVRAGRAAGMPVVGYASDMTPAGWLDEADVVIDDMRDLPAAVAALPATARAR</sequence>
<proteinExistence type="inferred from homology"/>
<dbReference type="AlphaFoldDB" id="A0A852X1W5"/>
<dbReference type="PANTHER" id="PTHR46193">
    <property type="entry name" value="6-PHOSPHOGLUCONATE PHOSPHATASE"/>
    <property type="match status" value="1"/>
</dbReference>
<dbReference type="GO" id="GO:0046872">
    <property type="term" value="F:metal ion binding"/>
    <property type="evidence" value="ECO:0007669"/>
    <property type="project" value="UniProtKB-KW"/>
</dbReference>
<dbReference type="Gene3D" id="3.40.50.1000">
    <property type="entry name" value="HAD superfamily/HAD-like"/>
    <property type="match status" value="1"/>
</dbReference>
<dbReference type="InterPro" id="IPR036412">
    <property type="entry name" value="HAD-like_sf"/>
</dbReference>
<dbReference type="SFLD" id="SFLDG01129">
    <property type="entry name" value="C1.5:_HAD__Beta-PGM__Phosphata"/>
    <property type="match status" value="1"/>
</dbReference>
<name>A0A852X1W5_9MICO</name>
<keyword evidence="6" id="KW-1185">Reference proteome</keyword>
<reference evidence="5 6" key="1">
    <citation type="submission" date="2020-07" db="EMBL/GenBank/DDBJ databases">
        <title>Sequencing the genomes of 1000 actinobacteria strains.</title>
        <authorList>
            <person name="Klenk H.-P."/>
        </authorList>
    </citation>
    <scope>NUCLEOTIDE SEQUENCE [LARGE SCALE GENOMIC DNA]</scope>
    <source>
        <strain evidence="5 6">DSM 24723</strain>
    </source>
</reference>
<evidence type="ECO:0000313" key="6">
    <source>
        <dbReference type="Proteomes" id="UP000592181"/>
    </source>
</evidence>
<dbReference type="GO" id="GO:0003824">
    <property type="term" value="F:catalytic activity"/>
    <property type="evidence" value="ECO:0007669"/>
    <property type="project" value="UniProtKB-ARBA"/>
</dbReference>
<dbReference type="InterPro" id="IPR023198">
    <property type="entry name" value="PGP-like_dom2"/>
</dbReference>
<dbReference type="Gene3D" id="1.10.150.240">
    <property type="entry name" value="Putative phosphatase, domain 2"/>
    <property type="match status" value="1"/>
</dbReference>
<evidence type="ECO:0000256" key="2">
    <source>
        <dbReference type="ARBA" id="ARBA00006171"/>
    </source>
</evidence>
<organism evidence="5 6">
    <name type="scientific">Janibacter alkaliphilus</name>
    <dbReference type="NCBI Taxonomy" id="1069963"/>
    <lineage>
        <taxon>Bacteria</taxon>
        <taxon>Bacillati</taxon>
        <taxon>Actinomycetota</taxon>
        <taxon>Actinomycetes</taxon>
        <taxon>Micrococcales</taxon>
        <taxon>Intrasporangiaceae</taxon>
        <taxon>Janibacter</taxon>
    </lineage>
</organism>
<protein>
    <submittedName>
        <fullName evidence="5">Beta-phosphoglucomutase-like phosphatase (HAD superfamily)</fullName>
    </submittedName>
</protein>
<dbReference type="NCBIfam" id="TIGR01509">
    <property type="entry name" value="HAD-SF-IA-v3"/>
    <property type="match status" value="1"/>
</dbReference>
<evidence type="ECO:0000256" key="3">
    <source>
        <dbReference type="ARBA" id="ARBA00022723"/>
    </source>
</evidence>